<evidence type="ECO:0000256" key="1">
    <source>
        <dbReference type="SAM" id="Phobius"/>
    </source>
</evidence>
<keyword evidence="1" id="KW-0472">Membrane</keyword>
<feature type="transmembrane region" description="Helical" evidence="1">
    <location>
        <begin position="241"/>
        <end position="260"/>
    </location>
</feature>
<keyword evidence="1" id="KW-1133">Transmembrane helix</keyword>
<name>A0ABP1S897_9HEXA</name>
<evidence type="ECO:0000313" key="3">
    <source>
        <dbReference type="Proteomes" id="UP001642540"/>
    </source>
</evidence>
<feature type="transmembrane region" description="Helical" evidence="1">
    <location>
        <begin position="162"/>
        <end position="185"/>
    </location>
</feature>
<accession>A0ABP1S897</accession>
<sequence>MTVLVTPLVFVYGLHWSDPYKSSLVGSIILKYGPIGIIQEGTKSKSFGTMSIKILLLLFNHYVWVVGLYGFGLFVNWFHVLAIFVLRFSLKKFLRSCLKVGNPFPIARDTLVYREIQVLSILNNAINQGVVLFVTTGAIFLLAQSLTAIIKLEWRLENVLVVSLFGMIFMDGVMFLLVCVGGMVAPNVISKQVLEALTRRCAQNGIGRLGGRYCYKWLQLYIKSCWTIKVKIGKDNFLEELTPLICVNLAITLAVNMLLLTCPHKQL</sequence>
<evidence type="ECO:0000313" key="2">
    <source>
        <dbReference type="EMBL" id="CAL8146081.1"/>
    </source>
</evidence>
<protein>
    <submittedName>
        <fullName evidence="2">Uncharacterized protein</fullName>
    </submittedName>
</protein>
<dbReference type="EMBL" id="CAXLJM020000164">
    <property type="protein sequence ID" value="CAL8146081.1"/>
    <property type="molecule type" value="Genomic_DNA"/>
</dbReference>
<comment type="caution">
    <text evidence="2">The sequence shown here is derived from an EMBL/GenBank/DDBJ whole genome shotgun (WGS) entry which is preliminary data.</text>
</comment>
<proteinExistence type="predicted"/>
<feature type="transmembrane region" description="Helical" evidence="1">
    <location>
        <begin position="62"/>
        <end position="86"/>
    </location>
</feature>
<reference evidence="2 3" key="1">
    <citation type="submission" date="2024-08" db="EMBL/GenBank/DDBJ databases">
        <authorList>
            <person name="Cucini C."/>
            <person name="Frati F."/>
        </authorList>
    </citation>
    <scope>NUCLEOTIDE SEQUENCE [LARGE SCALE GENOMIC DNA]</scope>
</reference>
<keyword evidence="1" id="KW-0812">Transmembrane</keyword>
<keyword evidence="3" id="KW-1185">Reference proteome</keyword>
<feature type="transmembrane region" description="Helical" evidence="1">
    <location>
        <begin position="130"/>
        <end position="150"/>
    </location>
</feature>
<dbReference type="Proteomes" id="UP001642540">
    <property type="component" value="Unassembled WGS sequence"/>
</dbReference>
<gene>
    <name evidence="2" type="ORF">ODALV1_LOCUS30697</name>
</gene>
<organism evidence="2 3">
    <name type="scientific">Orchesella dallaii</name>
    <dbReference type="NCBI Taxonomy" id="48710"/>
    <lineage>
        <taxon>Eukaryota</taxon>
        <taxon>Metazoa</taxon>
        <taxon>Ecdysozoa</taxon>
        <taxon>Arthropoda</taxon>
        <taxon>Hexapoda</taxon>
        <taxon>Collembola</taxon>
        <taxon>Entomobryomorpha</taxon>
        <taxon>Entomobryoidea</taxon>
        <taxon>Orchesellidae</taxon>
        <taxon>Orchesellinae</taxon>
        <taxon>Orchesella</taxon>
    </lineage>
</organism>